<feature type="signal peptide" evidence="2">
    <location>
        <begin position="1"/>
        <end position="20"/>
    </location>
</feature>
<organism evidence="3 4">
    <name type="scientific">Fistulifera solaris</name>
    <name type="common">Oleaginous diatom</name>
    <dbReference type="NCBI Taxonomy" id="1519565"/>
    <lineage>
        <taxon>Eukaryota</taxon>
        <taxon>Sar</taxon>
        <taxon>Stramenopiles</taxon>
        <taxon>Ochrophyta</taxon>
        <taxon>Bacillariophyta</taxon>
        <taxon>Bacillariophyceae</taxon>
        <taxon>Bacillariophycidae</taxon>
        <taxon>Naviculales</taxon>
        <taxon>Naviculaceae</taxon>
        <taxon>Fistulifera</taxon>
    </lineage>
</organism>
<evidence type="ECO:0000256" key="1">
    <source>
        <dbReference type="SAM" id="MobiDB-lite"/>
    </source>
</evidence>
<evidence type="ECO:0000256" key="2">
    <source>
        <dbReference type="SAM" id="SignalP"/>
    </source>
</evidence>
<reference evidence="3 4" key="1">
    <citation type="journal article" date="2015" name="Plant Cell">
        <title>Oil accumulation by the oleaginous diatom Fistulifera solaris as revealed by the genome and transcriptome.</title>
        <authorList>
            <person name="Tanaka T."/>
            <person name="Maeda Y."/>
            <person name="Veluchamy A."/>
            <person name="Tanaka M."/>
            <person name="Abida H."/>
            <person name="Marechal E."/>
            <person name="Bowler C."/>
            <person name="Muto M."/>
            <person name="Sunaga Y."/>
            <person name="Tanaka M."/>
            <person name="Yoshino T."/>
            <person name="Taniguchi T."/>
            <person name="Fukuda Y."/>
            <person name="Nemoto M."/>
            <person name="Matsumoto M."/>
            <person name="Wong P.S."/>
            <person name="Aburatani S."/>
            <person name="Fujibuchi W."/>
        </authorList>
    </citation>
    <scope>NUCLEOTIDE SEQUENCE [LARGE SCALE GENOMIC DNA]</scope>
    <source>
        <strain evidence="3 4">JPCC DA0580</strain>
    </source>
</reference>
<dbReference type="AlphaFoldDB" id="A0A1Z5K604"/>
<dbReference type="InParanoid" id="A0A1Z5K604"/>
<proteinExistence type="predicted"/>
<evidence type="ECO:0000313" key="3">
    <source>
        <dbReference type="EMBL" id="GAX21690.1"/>
    </source>
</evidence>
<feature type="compositionally biased region" description="Low complexity" evidence="1">
    <location>
        <begin position="287"/>
        <end position="296"/>
    </location>
</feature>
<gene>
    <name evidence="3" type="ORF">FisN_29Hu131</name>
</gene>
<feature type="chain" id="PRO_5012148045" evidence="2">
    <location>
        <begin position="21"/>
        <end position="316"/>
    </location>
</feature>
<feature type="compositionally biased region" description="Low complexity" evidence="1">
    <location>
        <begin position="223"/>
        <end position="261"/>
    </location>
</feature>
<dbReference type="Proteomes" id="UP000198406">
    <property type="component" value="Unassembled WGS sequence"/>
</dbReference>
<feature type="region of interest" description="Disordered" evidence="1">
    <location>
        <begin position="223"/>
        <end position="296"/>
    </location>
</feature>
<dbReference type="EMBL" id="BDSP01000170">
    <property type="protein sequence ID" value="GAX21690.1"/>
    <property type="molecule type" value="Genomic_DNA"/>
</dbReference>
<comment type="caution">
    <text evidence="3">The sequence shown here is derived from an EMBL/GenBank/DDBJ whole genome shotgun (WGS) entry which is preliminary data.</text>
</comment>
<protein>
    <submittedName>
        <fullName evidence="3">Uncharacterized protein</fullName>
    </submittedName>
</protein>
<keyword evidence="4" id="KW-1185">Reference proteome</keyword>
<name>A0A1Z5K604_FISSO</name>
<evidence type="ECO:0000313" key="4">
    <source>
        <dbReference type="Proteomes" id="UP000198406"/>
    </source>
</evidence>
<keyword evidence="2" id="KW-0732">Signal</keyword>
<sequence length="316" mass="33931">MKALTLLLLLTTTLTQPTQSRPARRRLGRALQNSSAVCTFDAFLADECSYEEFCLPTEPNSAVYCEGLPNSTWAVEVIYYALCYDDFDDLEGELYNASIPIPPDGYCATERELFTFAQNVLTNVTLVQSITAPYQNDVFEQYNIKACPDSELPDFVFGANYCYDGCPVVASIGGDFCTGECTLCADGAGLLNCSNVDPTLVSTCSDEDDTIYEKLVNYLGQAEESPNAAPATSPAAAPVTSTDVTPTQTAAQQPAAETPVVEPSAPSPTTAQQPTSDEEPTVNPFNTTESTSSSTETRNVMAVGMLTLIAHALWFA</sequence>
<accession>A0A1Z5K604</accession>